<dbReference type="PROSITE" id="PS01039">
    <property type="entry name" value="SBP_BACTERIAL_3"/>
    <property type="match status" value="1"/>
</dbReference>
<reference evidence="5" key="1">
    <citation type="submission" date="2020-07" db="EMBL/GenBank/DDBJ databases">
        <title>Genome Sequences for Panteoa spp. that cause Center Rot in Onions.</title>
        <authorList>
            <person name="Asselin J.A."/>
            <person name="Helmann T."/>
            <person name="Beer S."/>
            <person name="Stodghill P."/>
        </authorList>
    </citation>
    <scope>NUCLEOTIDE SEQUENCE</scope>
    <source>
        <strain evidence="5">OC5a</strain>
        <plasmid evidence="5">pOC5aB</plasmid>
    </source>
</reference>
<organism evidence="5 6">
    <name type="scientific">Pantoea ananas</name>
    <name type="common">Erwinia uredovora</name>
    <dbReference type="NCBI Taxonomy" id="553"/>
    <lineage>
        <taxon>Bacteria</taxon>
        <taxon>Pseudomonadati</taxon>
        <taxon>Pseudomonadota</taxon>
        <taxon>Gammaproteobacteria</taxon>
        <taxon>Enterobacterales</taxon>
        <taxon>Erwiniaceae</taxon>
        <taxon>Pantoea</taxon>
    </lineage>
</organism>
<dbReference type="SUPFAM" id="SSF53850">
    <property type="entry name" value="Periplasmic binding protein-like II"/>
    <property type="match status" value="1"/>
</dbReference>
<dbReference type="Pfam" id="PF00497">
    <property type="entry name" value="SBP_bac_3"/>
    <property type="match status" value="1"/>
</dbReference>
<comment type="subcellular location">
    <subcellularLocation>
        <location evidence="1">Cell envelope</location>
    </subcellularLocation>
</comment>
<geneLocation type="plasmid" evidence="5 6">
    <name>pOC5aB</name>
</geneLocation>
<dbReference type="SMART" id="SM00062">
    <property type="entry name" value="PBPb"/>
    <property type="match status" value="1"/>
</dbReference>
<evidence type="ECO:0000256" key="4">
    <source>
        <dbReference type="RuleBase" id="RU003744"/>
    </source>
</evidence>
<dbReference type="PANTHER" id="PTHR35936:SF13">
    <property type="entry name" value="HISTIDINE-BINDING PERIPLASMIC PROTEIN"/>
    <property type="match status" value="1"/>
</dbReference>
<dbReference type="Proteomes" id="UP000663901">
    <property type="component" value="Plasmid pOC5aB"/>
</dbReference>
<keyword evidence="3" id="KW-0732">Signal</keyword>
<dbReference type="Gene3D" id="3.40.190.10">
    <property type="entry name" value="Periplasmic binding protein-like II"/>
    <property type="match status" value="2"/>
</dbReference>
<evidence type="ECO:0000313" key="5">
    <source>
        <dbReference type="EMBL" id="QTC48434.1"/>
    </source>
</evidence>
<evidence type="ECO:0000256" key="2">
    <source>
        <dbReference type="ARBA" id="ARBA00010333"/>
    </source>
</evidence>
<sequence>MNLIGITSVFSIKNWLPFIVILSLSPVVFANQLSLRVGVDLTYPPFQSTDKTGHPAGFEIDLTNALCKSINAKCDYVVNTFDAQIPALLAKKIDVISPLGVTSKRMKSIDFSDYVFHVPTQLVGRKNLYLFPRADELRGKNIAVQQGSIQEAYANKYWLPAGVNIKSYPDQDAIYQDLHAGRVDGSLSPSVGITFGFLQTPEGKDFELKGPEVTDDNLFSAGSAYGIRKNDEQTKRLINTGLQNIINDGTYQKLKNRYFGNIDLSVKK</sequence>
<evidence type="ECO:0000256" key="1">
    <source>
        <dbReference type="ARBA" id="ARBA00004196"/>
    </source>
</evidence>
<keyword evidence="5" id="KW-0614">Plasmid</keyword>
<evidence type="ECO:0000256" key="3">
    <source>
        <dbReference type="ARBA" id="ARBA00022729"/>
    </source>
</evidence>
<gene>
    <name evidence="5" type="ORF">H0Z12_22880</name>
</gene>
<protein>
    <submittedName>
        <fullName evidence="5">Transporter substrate-binding domain-containing protein</fullName>
    </submittedName>
</protein>
<name>A0A8A4K9R4_PANAN</name>
<proteinExistence type="inferred from homology"/>
<dbReference type="RefSeq" id="WP_019105516.1">
    <property type="nucleotide sequence ID" value="NZ_CAEI01000108.1"/>
</dbReference>
<comment type="similarity">
    <text evidence="2 4">Belongs to the bacterial solute-binding protein 3 family.</text>
</comment>
<dbReference type="InterPro" id="IPR018313">
    <property type="entry name" value="SBP_3_CS"/>
</dbReference>
<accession>A0A8A4K9R4</accession>
<dbReference type="AlphaFoldDB" id="A0A8A4K9R4"/>
<evidence type="ECO:0000313" key="6">
    <source>
        <dbReference type="Proteomes" id="UP000663901"/>
    </source>
</evidence>
<dbReference type="EMBL" id="CP059085">
    <property type="protein sequence ID" value="QTC48434.1"/>
    <property type="molecule type" value="Genomic_DNA"/>
</dbReference>
<dbReference type="InterPro" id="IPR001638">
    <property type="entry name" value="Solute-binding_3/MltF_N"/>
</dbReference>
<dbReference type="PANTHER" id="PTHR35936">
    <property type="entry name" value="MEMBRANE-BOUND LYTIC MUREIN TRANSGLYCOSYLASE F"/>
    <property type="match status" value="1"/>
</dbReference>
<dbReference type="GO" id="GO:0030288">
    <property type="term" value="C:outer membrane-bounded periplasmic space"/>
    <property type="evidence" value="ECO:0007669"/>
    <property type="project" value="UniProtKB-ARBA"/>
</dbReference>